<comment type="caution">
    <text evidence="2">The sequence shown here is derived from an EMBL/GenBank/DDBJ whole genome shotgun (WGS) entry which is preliminary data.</text>
</comment>
<organism evidence="2 3">
    <name type="scientific">Actinomadura macrotermitis</name>
    <dbReference type="NCBI Taxonomy" id="2585200"/>
    <lineage>
        <taxon>Bacteria</taxon>
        <taxon>Bacillati</taxon>
        <taxon>Actinomycetota</taxon>
        <taxon>Actinomycetes</taxon>
        <taxon>Streptosporangiales</taxon>
        <taxon>Thermomonosporaceae</taxon>
        <taxon>Actinomadura</taxon>
    </lineage>
</organism>
<protein>
    <submittedName>
        <fullName evidence="2">Uncharacterized protein</fullName>
    </submittedName>
</protein>
<keyword evidence="1" id="KW-0472">Membrane</keyword>
<dbReference type="EMBL" id="WEGH01000002">
    <property type="protein sequence ID" value="MQY04790.1"/>
    <property type="molecule type" value="Genomic_DNA"/>
</dbReference>
<accession>A0A7K0BUB3</accession>
<gene>
    <name evidence="2" type="ORF">ACRB68_28520</name>
</gene>
<dbReference type="RefSeq" id="WP_207709692.1">
    <property type="nucleotide sequence ID" value="NZ_WEGH01000002.1"/>
</dbReference>
<evidence type="ECO:0000313" key="2">
    <source>
        <dbReference type="EMBL" id="MQY04790.1"/>
    </source>
</evidence>
<proteinExistence type="predicted"/>
<keyword evidence="1" id="KW-1133">Transmembrane helix</keyword>
<sequence length="180" mass="17847">MTPDRLGALIGATFGLIYVEVNAGALPAAAALTARILGALAYAAVLVLLVRARGSAAPDDGGPRRGFTRGYWLIVAAEVAAFLGGNLLLNGPLDRPSAVLGWITFVVGVHFFGLAVVWRARSLAWIGGGLAALGLAGLAAAFAGAAHAVVASLAGVAPGALLLGGGLWALSAARRTATAA</sequence>
<feature type="transmembrane region" description="Helical" evidence="1">
    <location>
        <begin position="33"/>
        <end position="50"/>
    </location>
</feature>
<evidence type="ECO:0000313" key="3">
    <source>
        <dbReference type="Proteomes" id="UP000487268"/>
    </source>
</evidence>
<feature type="transmembrane region" description="Helical" evidence="1">
    <location>
        <begin position="123"/>
        <end position="143"/>
    </location>
</feature>
<feature type="transmembrane region" description="Helical" evidence="1">
    <location>
        <begin position="71"/>
        <end position="93"/>
    </location>
</feature>
<name>A0A7K0BUB3_9ACTN</name>
<keyword evidence="1" id="KW-0812">Transmembrane</keyword>
<reference evidence="2 3" key="1">
    <citation type="submission" date="2019-10" db="EMBL/GenBank/DDBJ databases">
        <title>Actinomadura rubteroloni sp. nov. and Actinomadura macrotermitis sp. nov., isolated from the gut of fungus growing-termite Macrotermes natalensis.</title>
        <authorList>
            <person name="Benndorf R."/>
            <person name="Martin K."/>
            <person name="Kuefner M."/>
            <person name="De Beer W."/>
            <person name="Kaster A.-K."/>
            <person name="Vollmers J."/>
            <person name="Poulsen M."/>
            <person name="Beemelmanns C."/>
        </authorList>
    </citation>
    <scope>NUCLEOTIDE SEQUENCE [LARGE SCALE GENOMIC DNA]</scope>
    <source>
        <strain evidence="2 3">RB68</strain>
    </source>
</reference>
<feature type="transmembrane region" description="Helical" evidence="1">
    <location>
        <begin position="99"/>
        <end position="118"/>
    </location>
</feature>
<keyword evidence="3" id="KW-1185">Reference proteome</keyword>
<dbReference type="Proteomes" id="UP000487268">
    <property type="component" value="Unassembled WGS sequence"/>
</dbReference>
<dbReference type="AlphaFoldDB" id="A0A7K0BUB3"/>
<feature type="transmembrane region" description="Helical" evidence="1">
    <location>
        <begin position="149"/>
        <end position="170"/>
    </location>
</feature>
<evidence type="ECO:0000256" key="1">
    <source>
        <dbReference type="SAM" id="Phobius"/>
    </source>
</evidence>